<feature type="region of interest" description="Disordered" evidence="1">
    <location>
        <begin position="246"/>
        <end position="272"/>
    </location>
</feature>
<reference evidence="3" key="3">
    <citation type="submission" date="2024-02" db="EMBL/GenBank/DDBJ databases">
        <title>Comparative genomics of Cryptococcus and Kwoniella reveals pathogenesis evolution and contrasting modes of karyotype evolution via chromosome fusion or intercentromeric recombination.</title>
        <authorList>
            <person name="Coelho M.A."/>
            <person name="David-Palma M."/>
            <person name="Shea T."/>
            <person name="Bowers K."/>
            <person name="McGinley-Smith S."/>
            <person name="Mohammad A.W."/>
            <person name="Gnirke A."/>
            <person name="Yurkov A.M."/>
            <person name="Nowrousian M."/>
            <person name="Sun S."/>
            <person name="Cuomo C.A."/>
            <person name="Heitman J."/>
        </authorList>
    </citation>
    <scope>NUCLEOTIDE SEQUENCE</scope>
    <source>
        <strain evidence="3">CBS 10117</strain>
    </source>
</reference>
<dbReference type="EMBL" id="CP144536">
    <property type="protein sequence ID" value="WWC63221.1"/>
    <property type="molecule type" value="Genomic_DNA"/>
</dbReference>
<dbReference type="KEGG" id="kdj:28969542"/>
<dbReference type="Proteomes" id="UP000078595">
    <property type="component" value="Chromosome 7"/>
</dbReference>
<evidence type="ECO:0000313" key="3">
    <source>
        <dbReference type="EMBL" id="WWC63221.1"/>
    </source>
</evidence>
<gene>
    <name evidence="2" type="ORF">I303_05843</name>
    <name evidence="3" type="ORF">I303_105821</name>
</gene>
<dbReference type="RefSeq" id="XP_018261405.1">
    <property type="nucleotide sequence ID" value="XM_018409133.1"/>
</dbReference>
<sequence>MNRLLSPAELFQIALHTGYENTTSNHQSQVVARQTGQPQLSVSVLEEETTEEVNNGTRQTIEEWSQSLLKRCPETAITDIPSVVRILMHDPSLPREITPQYGEDRIVGHLNHFTGIHPLTRAIGSSLRTNADGSRPEPISQAERITDQHDLMDQLQTLMELRLTDATRTNTFRQIYFDNMKSLASKYGWRTADASFNPDHGLTYVETTATGEQRSYEDPHDELVTMPDLEEGFRLTLRENALDTHRKYWKPRPDSKSRSKKSPDSQREEAETRLLQEQDEFWKLKVKQWAKEAERLTNKDIQDKLTFHRPQSLAALEEDETTRLINQSNAFSEEEIAKDLAMWEETKKVSQDQYVMPSDHFLKAVHERIAVRERLESKYGQNETARSDSAWRKLLGTAVRSLKFKSRSKRSEGTPATADTSLVSMRAL</sequence>
<dbReference type="EMBL" id="KI894033">
    <property type="protein sequence ID" value="OBR83563.1"/>
    <property type="molecule type" value="Genomic_DNA"/>
</dbReference>
<reference evidence="3" key="2">
    <citation type="submission" date="2013-07" db="EMBL/GenBank/DDBJ databases">
        <authorList>
            <consortium name="The Broad Institute Genome Sequencing Platform"/>
            <person name="Cuomo C."/>
            <person name="Litvintseva A."/>
            <person name="Chen Y."/>
            <person name="Heitman J."/>
            <person name="Sun S."/>
            <person name="Springer D."/>
            <person name="Dromer F."/>
            <person name="Young S.K."/>
            <person name="Zeng Q."/>
            <person name="Gargeya S."/>
            <person name="Fitzgerald M."/>
            <person name="Abouelleil A."/>
            <person name="Alvarado L."/>
            <person name="Berlin A.M."/>
            <person name="Chapman S.B."/>
            <person name="Dewar J."/>
            <person name="Goldberg J."/>
            <person name="Griggs A."/>
            <person name="Gujja S."/>
            <person name="Hansen M."/>
            <person name="Howarth C."/>
            <person name="Imamovic A."/>
            <person name="Larimer J."/>
            <person name="McCowan C."/>
            <person name="Murphy C."/>
            <person name="Pearson M."/>
            <person name="Priest M."/>
            <person name="Roberts A."/>
            <person name="Saif S."/>
            <person name="Shea T."/>
            <person name="Sykes S."/>
            <person name="Wortman J."/>
            <person name="Nusbaum C."/>
            <person name="Birren B."/>
        </authorList>
    </citation>
    <scope>NUCLEOTIDE SEQUENCE</scope>
    <source>
        <strain evidence="3">CBS 10117</strain>
    </source>
</reference>
<evidence type="ECO:0000313" key="4">
    <source>
        <dbReference type="Proteomes" id="UP000078595"/>
    </source>
</evidence>
<evidence type="ECO:0000313" key="2">
    <source>
        <dbReference type="EMBL" id="OBR83563.1"/>
    </source>
</evidence>
<evidence type="ECO:0000256" key="1">
    <source>
        <dbReference type="SAM" id="MobiDB-lite"/>
    </source>
</evidence>
<dbReference type="VEuPathDB" id="FungiDB:I303_05843"/>
<protein>
    <submittedName>
        <fullName evidence="2">Uncharacterized protein</fullName>
    </submittedName>
</protein>
<dbReference type="AlphaFoldDB" id="A0A1A6A0J9"/>
<accession>A0A1A6A0J9</accession>
<keyword evidence="4" id="KW-1185">Reference proteome</keyword>
<organism evidence="2">
    <name type="scientific">Kwoniella dejecticola CBS 10117</name>
    <dbReference type="NCBI Taxonomy" id="1296121"/>
    <lineage>
        <taxon>Eukaryota</taxon>
        <taxon>Fungi</taxon>
        <taxon>Dikarya</taxon>
        <taxon>Basidiomycota</taxon>
        <taxon>Agaricomycotina</taxon>
        <taxon>Tremellomycetes</taxon>
        <taxon>Tremellales</taxon>
        <taxon>Cryptococcaceae</taxon>
        <taxon>Kwoniella</taxon>
    </lineage>
</organism>
<name>A0A1A6A0J9_9TREE</name>
<feature type="region of interest" description="Disordered" evidence="1">
    <location>
        <begin position="405"/>
        <end position="428"/>
    </location>
</feature>
<reference evidence="2" key="1">
    <citation type="submission" date="2013-07" db="EMBL/GenBank/DDBJ databases">
        <title>The Genome Sequence of Cryptococcus dejecticola CBS10117.</title>
        <authorList>
            <consortium name="The Broad Institute Genome Sequencing Platform"/>
            <person name="Cuomo C."/>
            <person name="Litvintseva A."/>
            <person name="Chen Y."/>
            <person name="Heitman J."/>
            <person name="Sun S."/>
            <person name="Springer D."/>
            <person name="Dromer F."/>
            <person name="Young S.K."/>
            <person name="Zeng Q."/>
            <person name="Gargeya S."/>
            <person name="Fitzgerald M."/>
            <person name="Abouelleil A."/>
            <person name="Alvarado L."/>
            <person name="Berlin A.M."/>
            <person name="Chapman S.B."/>
            <person name="Dewar J."/>
            <person name="Goldberg J."/>
            <person name="Griggs A."/>
            <person name="Gujja S."/>
            <person name="Hansen M."/>
            <person name="Howarth C."/>
            <person name="Imamovic A."/>
            <person name="Larimer J."/>
            <person name="McCowan C."/>
            <person name="Murphy C."/>
            <person name="Pearson M."/>
            <person name="Priest M."/>
            <person name="Roberts A."/>
            <person name="Saif S."/>
            <person name="Shea T."/>
            <person name="Sykes S."/>
            <person name="Wortman J."/>
            <person name="Nusbaum C."/>
            <person name="Birren B."/>
        </authorList>
    </citation>
    <scope>NUCLEOTIDE SEQUENCE [LARGE SCALE GENOMIC DNA]</scope>
    <source>
        <strain evidence="2">CBS 10117</strain>
    </source>
</reference>
<dbReference type="GeneID" id="28969542"/>
<feature type="compositionally biased region" description="Polar residues" evidence="1">
    <location>
        <begin position="417"/>
        <end position="428"/>
    </location>
</feature>
<proteinExistence type="predicted"/>